<evidence type="ECO:0000313" key="14">
    <source>
        <dbReference type="EMBL" id="SFI82406.1"/>
    </source>
</evidence>
<evidence type="ECO:0000256" key="11">
    <source>
        <dbReference type="PROSITE-ProRule" id="PRU00278"/>
    </source>
</evidence>
<name>A0A1I3LD20_9FLAO</name>
<feature type="transmembrane region" description="Helical" evidence="12">
    <location>
        <begin position="12"/>
        <end position="31"/>
    </location>
</feature>
<evidence type="ECO:0000256" key="8">
    <source>
        <dbReference type="ARBA" id="ARBA00038408"/>
    </source>
</evidence>
<dbReference type="PANTHER" id="PTHR47529:SF1">
    <property type="entry name" value="PERIPLASMIC CHAPERONE PPID"/>
    <property type="match status" value="1"/>
</dbReference>
<evidence type="ECO:0000256" key="10">
    <source>
        <dbReference type="ARBA" id="ARBA00042775"/>
    </source>
</evidence>
<dbReference type="Gene3D" id="3.10.50.40">
    <property type="match status" value="1"/>
</dbReference>
<dbReference type="PROSITE" id="PS50198">
    <property type="entry name" value="PPIC_PPIASE_2"/>
    <property type="match status" value="1"/>
</dbReference>
<dbReference type="InterPro" id="IPR000297">
    <property type="entry name" value="PPIase_PpiC"/>
</dbReference>
<dbReference type="Pfam" id="PF13616">
    <property type="entry name" value="Rotamase_3"/>
    <property type="match status" value="1"/>
</dbReference>
<keyword evidence="11" id="KW-0697">Rotamase</keyword>
<evidence type="ECO:0000256" key="3">
    <source>
        <dbReference type="ARBA" id="ARBA00022519"/>
    </source>
</evidence>
<comment type="similarity">
    <text evidence="8">Belongs to the PpiD chaperone family.</text>
</comment>
<evidence type="ECO:0000256" key="6">
    <source>
        <dbReference type="ARBA" id="ARBA00023136"/>
    </source>
</evidence>
<dbReference type="Proteomes" id="UP000199559">
    <property type="component" value="Unassembled WGS sequence"/>
</dbReference>
<dbReference type="Pfam" id="PF13623">
    <property type="entry name" value="SurA_N_2"/>
    <property type="match status" value="1"/>
</dbReference>
<evidence type="ECO:0000256" key="12">
    <source>
        <dbReference type="SAM" id="Phobius"/>
    </source>
</evidence>
<sequence>MAILNKIRQKTVVLILVIALALFAFILSSLFDNKDALFSKSPDVVATINGQDISRAEFSNLVEFQQRQMGPNATTSQVMNSVFESKVREIVMDGQISKLGMTVESEQMRDLIKTNYASDPTFLNEGGVFDESKVKLFIDNLKSSSTEAYQNWISGEQALASNALQANYFNMVKAGTTATLAEGKLEHKLEGEKVDIKYVQVPFSSIADSTVKVSTSEIKSYINKNPKAYQSDATRGFQYVFFKEVASLEDEKAMQKELTDLLSDSKVYNEVTKATDNKAGFKNTTDNEAFVNGNSDDFKFVDKYQYKSSLPNVIADTIFKLNPGQTYGPYKDGNYYKVTKVLDFKRLADSIESSHIVIPFVGSTRAGADVTRTKEQAKAMIDSIYPLVKNSKTKFAEVANQINADGTKGKDGVIGWTRLTTYNPAAFDPDFANFLFFNDKGSIDVVLSQFGYHIIRIDDKKNVDNTVKVATIARKIQPSSKTEDKIFADASNFELAIANGNFAEVAKTSNYDVRPMTAKELDESIPGLGNQRQIVRWSFEDGTKVGDYKRFDNVPGGIVIAQLTAMQDKGVMSVEDASVTALPAVRKEKKAKMIMDRVNASSLEDFAKAENQTVKSASAINMKNPTIAGAGTEPMVVGTAFGLAEGATSKLVKGNTGVFMVQVTKKTAAVELENYLPFANQVSTQKLNSVQTRLYNALKESSEIEDFRAKTVQ</sequence>
<dbReference type="RefSeq" id="WP_090837967.1">
    <property type="nucleotide sequence ID" value="NZ_FORM01000002.1"/>
</dbReference>
<dbReference type="PANTHER" id="PTHR47529">
    <property type="entry name" value="PEPTIDYL-PROLYL CIS-TRANS ISOMERASE D"/>
    <property type="match status" value="1"/>
</dbReference>
<keyword evidence="3" id="KW-0997">Cell inner membrane</keyword>
<keyword evidence="11 14" id="KW-0413">Isomerase</keyword>
<evidence type="ECO:0000256" key="4">
    <source>
        <dbReference type="ARBA" id="ARBA00022692"/>
    </source>
</evidence>
<evidence type="ECO:0000256" key="7">
    <source>
        <dbReference type="ARBA" id="ARBA00023186"/>
    </source>
</evidence>
<dbReference type="STRING" id="1144750.SAMN05443431_102340"/>
<reference evidence="15" key="1">
    <citation type="submission" date="2016-10" db="EMBL/GenBank/DDBJ databases">
        <authorList>
            <person name="Varghese N."/>
            <person name="Submissions S."/>
        </authorList>
    </citation>
    <scope>NUCLEOTIDE SEQUENCE [LARGE SCALE GENOMIC DNA]</scope>
    <source>
        <strain evidence="15">DSM 28881</strain>
    </source>
</reference>
<proteinExistence type="inferred from homology"/>
<dbReference type="GO" id="GO:0003755">
    <property type="term" value="F:peptidyl-prolyl cis-trans isomerase activity"/>
    <property type="evidence" value="ECO:0007669"/>
    <property type="project" value="UniProtKB-KW"/>
</dbReference>
<dbReference type="AlphaFoldDB" id="A0A1I3LD20"/>
<keyword evidence="4 12" id="KW-0812">Transmembrane</keyword>
<dbReference type="InterPro" id="IPR046357">
    <property type="entry name" value="PPIase_dom_sf"/>
</dbReference>
<evidence type="ECO:0000259" key="13">
    <source>
        <dbReference type="PROSITE" id="PS50198"/>
    </source>
</evidence>
<evidence type="ECO:0000256" key="9">
    <source>
        <dbReference type="ARBA" id="ARBA00040743"/>
    </source>
</evidence>
<protein>
    <recommendedName>
        <fullName evidence="9">Periplasmic chaperone PpiD</fullName>
    </recommendedName>
    <alternativeName>
        <fullName evidence="10">Periplasmic folding chaperone</fullName>
    </alternativeName>
</protein>
<comment type="subcellular location">
    <subcellularLocation>
        <location evidence="1">Cell inner membrane</location>
        <topology evidence="1">Single-pass type II membrane protein</topology>
        <orientation evidence="1">Periplasmic side</orientation>
    </subcellularLocation>
</comment>
<keyword evidence="6 12" id="KW-0472">Membrane</keyword>
<evidence type="ECO:0000313" key="15">
    <source>
        <dbReference type="Proteomes" id="UP000199559"/>
    </source>
</evidence>
<accession>A0A1I3LD20</accession>
<dbReference type="EMBL" id="FORM01000002">
    <property type="protein sequence ID" value="SFI82406.1"/>
    <property type="molecule type" value="Genomic_DNA"/>
</dbReference>
<keyword evidence="5 12" id="KW-1133">Transmembrane helix</keyword>
<keyword evidence="2" id="KW-1003">Cell membrane</keyword>
<evidence type="ECO:0000256" key="2">
    <source>
        <dbReference type="ARBA" id="ARBA00022475"/>
    </source>
</evidence>
<dbReference type="SUPFAM" id="SSF54534">
    <property type="entry name" value="FKBP-like"/>
    <property type="match status" value="1"/>
</dbReference>
<gene>
    <name evidence="14" type="ORF">SAMN05443431_102340</name>
</gene>
<organism evidence="14 15">
    <name type="scientific">Olleya namhaensis</name>
    <dbReference type="NCBI Taxonomy" id="1144750"/>
    <lineage>
        <taxon>Bacteria</taxon>
        <taxon>Pseudomonadati</taxon>
        <taxon>Bacteroidota</taxon>
        <taxon>Flavobacteriia</taxon>
        <taxon>Flavobacteriales</taxon>
        <taxon>Flavobacteriaceae</taxon>
    </lineage>
</organism>
<dbReference type="GO" id="GO:0005886">
    <property type="term" value="C:plasma membrane"/>
    <property type="evidence" value="ECO:0007669"/>
    <property type="project" value="UniProtKB-SubCell"/>
</dbReference>
<dbReference type="InterPro" id="IPR052029">
    <property type="entry name" value="PpiD_chaperone"/>
</dbReference>
<keyword evidence="7" id="KW-0143">Chaperone</keyword>
<dbReference type="InterPro" id="IPR027304">
    <property type="entry name" value="Trigger_fact/SurA_dom_sf"/>
</dbReference>
<evidence type="ECO:0000256" key="1">
    <source>
        <dbReference type="ARBA" id="ARBA00004382"/>
    </source>
</evidence>
<dbReference type="SUPFAM" id="SSF109998">
    <property type="entry name" value="Triger factor/SurA peptide-binding domain-like"/>
    <property type="match status" value="1"/>
</dbReference>
<keyword evidence="15" id="KW-1185">Reference proteome</keyword>
<evidence type="ECO:0000256" key="5">
    <source>
        <dbReference type="ARBA" id="ARBA00022989"/>
    </source>
</evidence>
<feature type="domain" description="PpiC" evidence="13">
    <location>
        <begin position="348"/>
        <end position="459"/>
    </location>
</feature>